<dbReference type="InterPro" id="IPR011453">
    <property type="entry name" value="DUF1559"/>
</dbReference>
<dbReference type="InterPro" id="IPR012902">
    <property type="entry name" value="N_methyl_site"/>
</dbReference>
<feature type="domain" description="DUF1559" evidence="2">
    <location>
        <begin position="48"/>
        <end position="151"/>
    </location>
</feature>
<dbReference type="Gene3D" id="3.30.700.10">
    <property type="entry name" value="Glycoprotein, Type 4 Pilin"/>
    <property type="match status" value="1"/>
</dbReference>
<dbReference type="Pfam" id="PF07963">
    <property type="entry name" value="N_methyl"/>
    <property type="match status" value="1"/>
</dbReference>
<protein>
    <recommendedName>
        <fullName evidence="2">DUF1559 domain-containing protein</fullName>
    </recommendedName>
</protein>
<dbReference type="PANTHER" id="PTHR30093:SF2">
    <property type="entry name" value="TYPE II SECRETION SYSTEM PROTEIN H"/>
    <property type="match status" value="1"/>
</dbReference>
<reference evidence="3 4" key="1">
    <citation type="journal article" date="2011" name="J. Bacteriol.">
        <title>Genome sequence of 'Pedosphaera parvula' Ellin514, an aerobic Verrucomicrobial isolate from pasture soil.</title>
        <authorList>
            <person name="Kant R."/>
            <person name="van Passel M.W."/>
            <person name="Sangwan P."/>
            <person name="Palva A."/>
            <person name="Lucas S."/>
            <person name="Copeland A."/>
            <person name="Lapidus A."/>
            <person name="Glavina Del Rio T."/>
            <person name="Dalin E."/>
            <person name="Tice H."/>
            <person name="Bruce D."/>
            <person name="Goodwin L."/>
            <person name="Pitluck S."/>
            <person name="Chertkov O."/>
            <person name="Larimer F.W."/>
            <person name="Land M.L."/>
            <person name="Hauser L."/>
            <person name="Brettin T.S."/>
            <person name="Detter J.C."/>
            <person name="Han S."/>
            <person name="de Vos W.M."/>
            <person name="Janssen P.H."/>
            <person name="Smidt H."/>
        </authorList>
    </citation>
    <scope>NUCLEOTIDE SEQUENCE [LARGE SCALE GENOMIC DNA]</scope>
    <source>
        <strain evidence="3 4">Ellin514</strain>
    </source>
</reference>
<proteinExistence type="predicted"/>
<keyword evidence="1" id="KW-0472">Membrane</keyword>
<accession>B9XAV2</accession>
<dbReference type="STRING" id="320771.Cflav_PD5772"/>
<dbReference type="EMBL" id="ABOX02000002">
    <property type="protein sequence ID" value="EEF63137.1"/>
    <property type="molecule type" value="Genomic_DNA"/>
</dbReference>
<dbReference type="SUPFAM" id="SSF54523">
    <property type="entry name" value="Pili subunits"/>
    <property type="match status" value="1"/>
</dbReference>
<keyword evidence="1" id="KW-0812">Transmembrane</keyword>
<gene>
    <name evidence="3" type="ORF">Cflav_PD5772</name>
</gene>
<dbReference type="Proteomes" id="UP000003688">
    <property type="component" value="Unassembled WGS sequence"/>
</dbReference>
<feature type="transmembrane region" description="Helical" evidence="1">
    <location>
        <begin position="21"/>
        <end position="43"/>
    </location>
</feature>
<evidence type="ECO:0000313" key="4">
    <source>
        <dbReference type="Proteomes" id="UP000003688"/>
    </source>
</evidence>
<organism evidence="3 4">
    <name type="scientific">Pedosphaera parvula (strain Ellin514)</name>
    <dbReference type="NCBI Taxonomy" id="320771"/>
    <lineage>
        <taxon>Bacteria</taxon>
        <taxon>Pseudomonadati</taxon>
        <taxon>Verrucomicrobiota</taxon>
        <taxon>Pedosphaerae</taxon>
        <taxon>Pedosphaerales</taxon>
        <taxon>Pedosphaeraceae</taxon>
        <taxon>Pedosphaera</taxon>
    </lineage>
</organism>
<keyword evidence="1" id="KW-1133">Transmembrane helix</keyword>
<name>B9XAV2_PEDPL</name>
<dbReference type="Pfam" id="PF07596">
    <property type="entry name" value="SBP_bac_10"/>
    <property type="match status" value="1"/>
</dbReference>
<dbReference type="InterPro" id="IPR045584">
    <property type="entry name" value="Pilin-like"/>
</dbReference>
<dbReference type="NCBIfam" id="TIGR02532">
    <property type="entry name" value="IV_pilin_GFxxxE"/>
    <property type="match status" value="1"/>
</dbReference>
<evidence type="ECO:0000256" key="1">
    <source>
        <dbReference type="SAM" id="Phobius"/>
    </source>
</evidence>
<comment type="caution">
    <text evidence="3">The sequence shown here is derived from an EMBL/GenBank/DDBJ whole genome shotgun (WGS) entry which is preliminary data.</text>
</comment>
<dbReference type="PANTHER" id="PTHR30093">
    <property type="entry name" value="GENERAL SECRETION PATHWAY PROTEIN G"/>
    <property type="match status" value="1"/>
</dbReference>
<dbReference type="AlphaFoldDB" id="B9XAV2"/>
<evidence type="ECO:0000313" key="3">
    <source>
        <dbReference type="EMBL" id="EEF63137.1"/>
    </source>
</evidence>
<sequence precursor="true">MDKNMFSVFFKRRSVTSLPKAAFTLIELLVVIAIIAILAGLLLPALAKAKQKAQAVACMNNNKQLGLAWMMYANDNGDTLAISSDQSTAFNGTPSWVEGILSWDANNTQNTNTLYLTDERASTLAPYTSKSTKVYWCPTDTYLSSAQRAKGWPNRVRSVSMNAAMGDGVKYNFGWGTFFFARKMSELTTPGPSQSYVFTDEHPDSIDDELLYTNPAYTNGTGVFTELPASDHNGACGMSYADGHSEIHKWVDATTVHPVRYTTVNQVSVSNNKDLAWLAAHTPR</sequence>
<keyword evidence="4" id="KW-1185">Reference proteome</keyword>
<evidence type="ECO:0000259" key="2">
    <source>
        <dbReference type="Pfam" id="PF07596"/>
    </source>
</evidence>